<feature type="compositionally biased region" description="Basic and acidic residues" evidence="1">
    <location>
        <begin position="1"/>
        <end position="13"/>
    </location>
</feature>
<feature type="compositionally biased region" description="Basic residues" evidence="1">
    <location>
        <begin position="23"/>
        <end position="33"/>
    </location>
</feature>
<reference evidence="2 3" key="2">
    <citation type="journal article" date="2017" name="Front. Plant Sci.">
        <title>Gene Classification and Mining of Molecular Markers Useful in Red Clover (Trifolium pratense) Breeding.</title>
        <authorList>
            <person name="Istvanek J."/>
            <person name="Dluhosova J."/>
            <person name="Dluhos P."/>
            <person name="Patkova L."/>
            <person name="Nedelnik J."/>
            <person name="Repkova J."/>
        </authorList>
    </citation>
    <scope>NUCLEOTIDE SEQUENCE [LARGE SCALE GENOMIC DNA]</scope>
    <source>
        <strain evidence="3">cv. Tatra</strain>
        <tissue evidence="2">Young leaves</tissue>
    </source>
</reference>
<reference evidence="2 3" key="1">
    <citation type="journal article" date="2014" name="Am. J. Bot.">
        <title>Genome assembly and annotation for red clover (Trifolium pratense; Fabaceae).</title>
        <authorList>
            <person name="Istvanek J."/>
            <person name="Jaros M."/>
            <person name="Krenek A."/>
            <person name="Repkova J."/>
        </authorList>
    </citation>
    <scope>NUCLEOTIDE SEQUENCE [LARGE SCALE GENOMIC DNA]</scope>
    <source>
        <strain evidence="3">cv. Tatra</strain>
        <tissue evidence="2">Young leaves</tissue>
    </source>
</reference>
<feature type="region of interest" description="Disordered" evidence="1">
    <location>
        <begin position="1"/>
        <end position="50"/>
    </location>
</feature>
<name>A0A2K3MGL7_TRIPR</name>
<organism evidence="2 3">
    <name type="scientific">Trifolium pratense</name>
    <name type="common">Red clover</name>
    <dbReference type="NCBI Taxonomy" id="57577"/>
    <lineage>
        <taxon>Eukaryota</taxon>
        <taxon>Viridiplantae</taxon>
        <taxon>Streptophyta</taxon>
        <taxon>Embryophyta</taxon>
        <taxon>Tracheophyta</taxon>
        <taxon>Spermatophyta</taxon>
        <taxon>Magnoliopsida</taxon>
        <taxon>eudicotyledons</taxon>
        <taxon>Gunneridae</taxon>
        <taxon>Pentapetalae</taxon>
        <taxon>rosids</taxon>
        <taxon>fabids</taxon>
        <taxon>Fabales</taxon>
        <taxon>Fabaceae</taxon>
        <taxon>Papilionoideae</taxon>
        <taxon>50 kb inversion clade</taxon>
        <taxon>NPAAA clade</taxon>
        <taxon>Hologalegina</taxon>
        <taxon>IRL clade</taxon>
        <taxon>Trifolieae</taxon>
        <taxon>Trifolium</taxon>
    </lineage>
</organism>
<dbReference type="AlphaFoldDB" id="A0A2K3MGL7"/>
<dbReference type="Proteomes" id="UP000236291">
    <property type="component" value="Unassembled WGS sequence"/>
</dbReference>
<comment type="caution">
    <text evidence="2">The sequence shown here is derived from an EMBL/GenBank/DDBJ whole genome shotgun (WGS) entry which is preliminary data.</text>
</comment>
<evidence type="ECO:0000313" key="2">
    <source>
        <dbReference type="EMBL" id="PNX89937.1"/>
    </source>
</evidence>
<protein>
    <submittedName>
        <fullName evidence="2">Uncharacterized protein</fullName>
    </submittedName>
</protein>
<proteinExistence type="predicted"/>
<evidence type="ECO:0000256" key="1">
    <source>
        <dbReference type="SAM" id="MobiDB-lite"/>
    </source>
</evidence>
<sequence length="50" mass="5517">MKMKNEPEAKIEERNDESDGGGNKKKCEFRRKGTAQVPTHGGTENHAMSG</sequence>
<evidence type="ECO:0000313" key="3">
    <source>
        <dbReference type="Proteomes" id="UP000236291"/>
    </source>
</evidence>
<gene>
    <name evidence="2" type="ORF">L195_g046060</name>
</gene>
<dbReference type="EMBL" id="ASHM01061335">
    <property type="protein sequence ID" value="PNX89937.1"/>
    <property type="molecule type" value="Genomic_DNA"/>
</dbReference>
<accession>A0A2K3MGL7</accession>